<dbReference type="EMBL" id="CAJFCW020000006">
    <property type="protein sequence ID" value="CAG9123155.1"/>
    <property type="molecule type" value="Genomic_DNA"/>
</dbReference>
<name>A0A811LIT0_9BILA</name>
<keyword evidence="1" id="KW-0472">Membrane</keyword>
<accession>A0A811LIT0</accession>
<dbReference type="EMBL" id="CAJFDH010000006">
    <property type="protein sequence ID" value="CAD5227392.1"/>
    <property type="molecule type" value="Genomic_DNA"/>
</dbReference>
<evidence type="ECO:0000256" key="1">
    <source>
        <dbReference type="SAM" id="Phobius"/>
    </source>
</evidence>
<comment type="caution">
    <text evidence="2">The sequence shown here is derived from an EMBL/GenBank/DDBJ whole genome shotgun (WGS) entry which is preliminary data.</text>
</comment>
<organism evidence="2 3">
    <name type="scientific">Bursaphelenchus okinawaensis</name>
    <dbReference type="NCBI Taxonomy" id="465554"/>
    <lineage>
        <taxon>Eukaryota</taxon>
        <taxon>Metazoa</taxon>
        <taxon>Ecdysozoa</taxon>
        <taxon>Nematoda</taxon>
        <taxon>Chromadorea</taxon>
        <taxon>Rhabditida</taxon>
        <taxon>Tylenchina</taxon>
        <taxon>Tylenchomorpha</taxon>
        <taxon>Aphelenchoidea</taxon>
        <taxon>Aphelenchoididae</taxon>
        <taxon>Bursaphelenchus</taxon>
    </lineage>
</organism>
<dbReference type="PANTHER" id="PTHR34851">
    <property type="entry name" value="PROTEIN CBG05235-RELATED"/>
    <property type="match status" value="1"/>
</dbReference>
<evidence type="ECO:0000313" key="2">
    <source>
        <dbReference type="EMBL" id="CAD5227392.1"/>
    </source>
</evidence>
<keyword evidence="1" id="KW-0812">Transmembrane</keyword>
<dbReference type="AlphaFoldDB" id="A0A811LIT0"/>
<feature type="transmembrane region" description="Helical" evidence="1">
    <location>
        <begin position="62"/>
        <end position="81"/>
    </location>
</feature>
<feature type="transmembrane region" description="Helical" evidence="1">
    <location>
        <begin position="21"/>
        <end position="42"/>
    </location>
</feature>
<evidence type="ECO:0000313" key="3">
    <source>
        <dbReference type="Proteomes" id="UP000614601"/>
    </source>
</evidence>
<dbReference type="PANTHER" id="PTHR34851:SF2">
    <property type="entry name" value="PROTEIN CBG16728"/>
    <property type="match status" value="1"/>
</dbReference>
<reference evidence="2" key="1">
    <citation type="submission" date="2020-09" db="EMBL/GenBank/DDBJ databases">
        <authorList>
            <person name="Kikuchi T."/>
        </authorList>
    </citation>
    <scope>NUCLEOTIDE SEQUENCE</scope>
    <source>
        <strain evidence="2">SH1</strain>
    </source>
</reference>
<feature type="transmembrane region" description="Helical" evidence="1">
    <location>
        <begin position="148"/>
        <end position="172"/>
    </location>
</feature>
<dbReference type="OrthoDB" id="5833548at2759"/>
<sequence length="198" mass="22133">MSSTSSELNYIAKLDEQYRCCCGKLHITTVTYIITFVSTFFIVSNFMMKLSGYSETAWDWELLFLVVDSIASVSLFYGVFVQKPAFIQPFVVLSIVTTSFLILLATSMASAALDPNSYSGQDLELEMHKRLSDAAHQLSLQFKSVVSLVASVCFVFVLLSAMAHCWYVYVAVKCAQYFRQLKKLDDVVSPDSVLAKST</sequence>
<dbReference type="Proteomes" id="UP000783686">
    <property type="component" value="Unassembled WGS sequence"/>
</dbReference>
<protein>
    <recommendedName>
        <fullName evidence="4">MARVEL domain-containing protein</fullName>
    </recommendedName>
</protein>
<gene>
    <name evidence="2" type="ORF">BOKJ2_LOCUS12150</name>
</gene>
<keyword evidence="3" id="KW-1185">Reference proteome</keyword>
<keyword evidence="1" id="KW-1133">Transmembrane helix</keyword>
<feature type="transmembrane region" description="Helical" evidence="1">
    <location>
        <begin position="90"/>
        <end position="113"/>
    </location>
</feature>
<proteinExistence type="predicted"/>
<dbReference type="Proteomes" id="UP000614601">
    <property type="component" value="Unassembled WGS sequence"/>
</dbReference>
<evidence type="ECO:0008006" key="4">
    <source>
        <dbReference type="Google" id="ProtNLM"/>
    </source>
</evidence>